<dbReference type="GO" id="GO:0006869">
    <property type="term" value="P:lipid transport"/>
    <property type="evidence" value="ECO:0007669"/>
    <property type="project" value="UniProtKB-KW"/>
</dbReference>
<dbReference type="Proteomes" id="UP000006727">
    <property type="component" value="Chromosome 15"/>
</dbReference>
<dbReference type="PANTHER" id="PTHR16166">
    <property type="entry name" value="VACUOLAR PROTEIN SORTING-ASSOCIATED PROTEIN VPS13"/>
    <property type="match status" value="1"/>
</dbReference>
<dbReference type="Gramene" id="Pp3c15_25690V3.1">
    <property type="protein sequence ID" value="Pp3c15_25690V3.1"/>
    <property type="gene ID" value="Pp3c15_25690"/>
</dbReference>
<evidence type="ECO:0000256" key="2">
    <source>
        <dbReference type="ARBA" id="ARBA00022448"/>
    </source>
</evidence>
<evidence type="ECO:0000259" key="5">
    <source>
        <dbReference type="Pfam" id="PF12624"/>
    </source>
</evidence>
<feature type="domain" description="Intermembrane lipid transfer protein VPS13-like C-terminal" evidence="7">
    <location>
        <begin position="3396"/>
        <end position="3496"/>
    </location>
</feature>
<dbReference type="EnsemblPlants" id="Pp3c15_25690V3.1">
    <property type="protein sequence ID" value="Pp3c15_25690V3.1"/>
    <property type="gene ID" value="Pp3c15_25690"/>
</dbReference>
<evidence type="ECO:0000313" key="10">
    <source>
        <dbReference type="Proteomes" id="UP000006727"/>
    </source>
</evidence>
<evidence type="ECO:0000259" key="6">
    <source>
        <dbReference type="Pfam" id="PF25036"/>
    </source>
</evidence>
<dbReference type="InterPro" id="IPR009543">
    <property type="entry name" value="VPS13_VAB"/>
</dbReference>
<dbReference type="RefSeq" id="XP_024397138.1">
    <property type="nucleotide sequence ID" value="XM_024541370.2"/>
</dbReference>
<comment type="similarity">
    <text evidence="1">Belongs to the VPS13 family.</text>
</comment>
<gene>
    <name evidence="9" type="primary">LOC112292659</name>
    <name evidence="8" type="ORF">PHYPA_020230</name>
</gene>
<dbReference type="PANTHER" id="PTHR16166:SF143">
    <property type="entry name" value="PROTEIN SORTING-ASSOCIATED PROTEIN, PUTATIVE (DUF1162)-RELATED"/>
    <property type="match status" value="1"/>
</dbReference>
<dbReference type="KEGG" id="ppp:112292659"/>
<feature type="region of interest" description="Disordered" evidence="4">
    <location>
        <begin position="608"/>
        <end position="629"/>
    </location>
</feature>
<feature type="domain" description="Vacuolar protein sorting-associated protein 13 VPS13 adaptor binding" evidence="6">
    <location>
        <begin position="2514"/>
        <end position="2798"/>
    </location>
</feature>
<feature type="compositionally biased region" description="Polar residues" evidence="4">
    <location>
        <begin position="608"/>
        <end position="619"/>
    </location>
</feature>
<feature type="domain" description="Vacuolar protein sorting-associated protein 13 VPS13 adaptor binding" evidence="6">
    <location>
        <begin position="2149"/>
        <end position="2381"/>
    </location>
</feature>
<dbReference type="InterPro" id="IPR026854">
    <property type="entry name" value="VPS13_N"/>
</dbReference>
<name>A0A2K1JEK3_PHYPA</name>
<reference evidence="9" key="3">
    <citation type="submission" date="2020-12" db="UniProtKB">
        <authorList>
            <consortium name="EnsemblPlants"/>
        </authorList>
    </citation>
    <scope>IDENTIFICATION</scope>
</reference>
<feature type="region of interest" description="Disordered" evidence="4">
    <location>
        <begin position="1138"/>
        <end position="1160"/>
    </location>
</feature>
<dbReference type="OrthoDB" id="428159at2759"/>
<keyword evidence="2" id="KW-0813">Transport</keyword>
<dbReference type="EnsemblPlants" id="Pp3c15_25690V3.4">
    <property type="protein sequence ID" value="Pp3c15_25690V3.4"/>
    <property type="gene ID" value="Pp3c15_25690"/>
</dbReference>
<evidence type="ECO:0000259" key="7">
    <source>
        <dbReference type="Pfam" id="PF25037"/>
    </source>
</evidence>
<dbReference type="FunCoup" id="A0A2K1JEK3">
    <property type="interactions" value="518"/>
</dbReference>
<dbReference type="EMBL" id="ABEU02000015">
    <property type="protein sequence ID" value="PNR39950.1"/>
    <property type="molecule type" value="Genomic_DNA"/>
</dbReference>
<dbReference type="Pfam" id="PF25037">
    <property type="entry name" value="VPS13_C"/>
    <property type="match status" value="1"/>
</dbReference>
<protein>
    <submittedName>
        <fullName evidence="8 9">Uncharacterized protein</fullName>
    </submittedName>
</protein>
<sequence>MLGSVVYQVLASYLGYYVKDMQREQFRIGLWSGEVLLENVDLRLEAFDSLQLPLSIKQASIGKLRICVPWKKLGWEPILISLEDVTICAGPQDDGEWDAEASERRELAAKKAALASAEIAKFSKCVSESKSGQSFLSNFFGKIVDNIQVVVKNVHIQYMDKTTDPEVTFLVGVTLSALTVSTSDGSFSGSAGSGKERGGQEHKVVEVKQLAMYWNLRSHPLSASAEAAEKQIISFSRTKDDTPDKVYLLRPTDLTLKLLLNRNNMGEEGAAQYAVVINVDDLSLALEDLQLRGMLLLLDAVSIARAREKYGRFRSQANDGQGGPSTEWKKHLWQYAIDAVLSDVRKKLWRRSLGYLGWRREYRERYVDLYIDKLMNLQRGQPSGEVESAELEEIEMQFEMDEILFFRSLAERKMPFEDIFGNAAILKDENGDGAEGPTAEDLLTPEPVLQQKGWLNWLSLGLLGAADRPDAGQTFPQEIIKDLYEAAELHPMPVLESGESSKGHCYLAITLHVGELLGSLHSSKLGQDILNISVQGIAVTAQMWTKKTTMSLMLRTLEAVDLCTPGTRFPRILAPWGKLTSRSAQRKPPQRSYAEALSGSRLMRSVSDGSVSTLQGNSTPDEDGSGGEKSEPLLRVELELQSKSDRNLIVSVVLQPVEFVYSASLINHASSFFSFPDSQQILNDQVDSALKKLEDVAVTNFKHKVVERNPLRLSLDIRRPNFLFPENNLTSNGILMILAVDSITLASHEFNHGFNDTFPKGLSRTASLRRHIGMKHGLFSSTQGQNGRNQDGEDFPLDKLGHYERFHLRLTGAQILIFGKSGDWHETLNSQESDMEVHLVKRFNLQVAIDICIKEHHLLPHLKIHGSLPSLRLHFSLGKYRAVNDLLAKLLDGSQNKKSSMEPGSSERPQVAGGMSLFTWEMNLTLKIVTVELFLDSERHDALVQMGKTLVGQGQEMSIKFAQLSSHIDAQLLMKTVHVEDATEPASSPFRYLLYCSECHRATSSLTPVVDVNFASSKAAETPEVKYAVCLKWAMGGPMGVPKMGIMAALHGLEFHVNPKVFRALHAFAVAATSSNASSGSSRTFSSISDASSPSSPPDIHSSSECFRNGHETGLCSVFSGLPIRSSVHNQVQAVALAPTPPSHPKRSVPSKPNAQGAKNCETEWRDNPLFVLEKLPSQLLPLSDMFQNQVARNDSMIIDVQLESCGIQFLDNGGTVGVVLLPDATVCSSVPCTTASGEVSWEIVAVSSDLQVKGTHWASGNIKQNPVGSMSVGPVATWDFRIRKSVDGNLDVVMQIHNAQVVLLADYLAGIIQYFDSSHWTSQIKPNTNTIDQSSTIHWKVEVEDSVLFLPREQGKEDFVQVVLGEFVFTAVDDHNPTTSCYIVGQNVSVRVHRTYNDGDDRLDTDLGNSNGQSFLERWDGELLIELSPSNLPTCLEIHSSVLELILDGDVVEQQLEAFEFISQGLSAIERTSNTMALTTTQGGLASWNPKKHFYVSSPSTSSTNLKFCAHKLGITFATLDPVKKLLSPVALLQVDALDVNLLLNRGRLEALALEVFSIVFLQHATQLKLIQCKGGEELAIQPALKLLVNSEGSDCEVHISLPSTQIWLHFAAWNEIGPILAANLNQSKPPKVSDDFSLSNPSVGSGKPSSKMEILVLQEDLDYSSSYRNQHPPNAKASVTSSSSDVLMSKSQHCKNAAVLVKVGTFKLSLLVLDSSSNALKSELLVGDEHTFSPQRTLPGKLLSCTLVLRVDEFRFNEDGTWTLAAGITEGEGNVVETFQDQDPFQELCFQTTEISVFVDGSFQLSPIVRFEIKVNAECINLFCSYPILRFFHGFTFEELESRPSSSLDVEVKAEICLQHASILLSDGRWGCNAPIMELLLGKITAEASSCAQKLEIWVSSDLEASYHNLHKVLWEPLVEPWSVSSVLTVQNATGAPTIQDRTTVKVSSSEKLNINITESLVQAVSRAAEMAHDAWSDDSLARDTRLGNSSLYAPYWLQNDTGVAITYWLLGSRNNRNEMDNPDGGWSSGSGTVLEPGKSVPLYQQGSIEEILSRRRNSGFLRRAEPAKMFEVLLQHRMICVQMEGTSRPSPPLSIDLVGSRSFEASFSENEFRDGYNSNVNSNTGNLPRQSSFQKLEVDNRDKSDVFRTPVVFEVTIQRYSKLVRLCSTVAVVNMITVPLEIRFDIPFTLSPKVMEPVPPGQVLPLPVHLAQTGKIRWRPLGNSFVWSEVLSLRHLLQSAESPQGIHRSVLCYPNSRTGRPFRCCLSVNHSHIDAVDGSFGELTQDPLEVGKASMRRPKVFKLWDISLQAPLVVKNCLPFPVAVTIGSGSGTVVSDTASEGNSKFVYDVDTVRNLNISFQVRGFVTSNSIVIQAAQSIAESSRRSDKEGRIRVYENVNFFPEIMSDPVVATEVGFIINTITGIREICISVPFWLYNCSGFDLAVIDGDDVFFGRQKYLVKMLTEDIVKEQQKPDLRRGLANLQTCEDQVEEICLGWFPKRAVRKFSQRPSNYSLHTSSNNALPSAESKELMLSDNVNLVDKWGLLVPQMYSPVKGTESSEHRLKVRVVRSVSMETRSTMEQSWSRPFSVDIPDGTTTVKVPHPENQGAYVFSVICNPLLGFGAGRTKTVTFRPRFLLANSCKRDLCVKQHGTDAFERLPVGQHCHLHWTDVTRPLLVSVRFSDHGWDWSGGFSPEQLGDTQVKVRNHTSGATQMLRVEVSNMTSSDTSSIRGVGSGSGSLGTCLISLSDDETGFLPYRIDNFSMERIRFHQQKCERMENMLHPYSSFCYAWDEPCDPHRLVLEIPGGGLLGVYGLDEVKEYPPVTLPSTSQKPGRTFTVSVRAEGPIRVLSIVDTALHLMKSPSGSSSIFTSNQPFAGLIGPILESTVTGTEPVKELILDFSYIGVSLIDSIPQEVIFACAKGLSLQLIQGQHQQQLKLEVCVIQIDNQLPFSVYPVLLSSTYPQAKLGDVVNNAQAGEELKPLEGPSLTLLVAKWRQPAGAVDCFQCISLRLVPMRLEVEEQVVSSLLSFVDKAIESFSGIKMDKAGSSKLPAWSLLRWNRFNGQEQFTGRPWRFEVVQVPTNQNKVVKFSKVVKQLEEYRCWAATVAVEPIGGPLQKLPLLAKEKTKVYIEILHISPIELTVSFSSTPWLSNNSGAATKSLLWMTGMMLQHHVMAIADAEDAVMNLRQLTLAHPLASWDAIRGMITRHYTRQFLQEIYKVVGSADVLGNPIHFVRTLGSGMWDFVSTPAKSLKQSPRELAMGLVQGTHSLFSNTVFAFSNAATRMSKVARKTVTAFAFDKDYVDKMERRQHSHEWEDLSVVNEFLEGLTGLLQSPVRGAERAGLPGMLSGAAVGALGVVARPVASILEVASKTGQSIVNRSSPKQWRATRIRLPRHLREDCPLLPYSWESAVGRAVLLETDGGCFRNEVLVLCLPLAQGEEFVLLTQARLLRVSSIKVDYLSGFKWHMELVAAVEDILRVDHVENRVNILLGPARREFVRTQHYSGLGHKVMSLPVHETLEFVDQSAVEQFLGVLHFLQDRLQQSRSTILISTQTL</sequence>
<dbReference type="GO" id="GO:0006623">
    <property type="term" value="P:protein targeting to vacuole"/>
    <property type="evidence" value="ECO:0000318"/>
    <property type="project" value="GO_Central"/>
</dbReference>
<reference evidence="8 10" key="2">
    <citation type="journal article" date="2018" name="Plant J.">
        <title>The Physcomitrella patens chromosome-scale assembly reveals moss genome structure and evolution.</title>
        <authorList>
            <person name="Lang D."/>
            <person name="Ullrich K.K."/>
            <person name="Murat F."/>
            <person name="Fuchs J."/>
            <person name="Jenkins J."/>
            <person name="Haas F.B."/>
            <person name="Piednoel M."/>
            <person name="Gundlach H."/>
            <person name="Van Bel M."/>
            <person name="Meyberg R."/>
            <person name="Vives C."/>
            <person name="Morata J."/>
            <person name="Symeonidi A."/>
            <person name="Hiss M."/>
            <person name="Muchero W."/>
            <person name="Kamisugi Y."/>
            <person name="Saleh O."/>
            <person name="Blanc G."/>
            <person name="Decker E.L."/>
            <person name="van Gessel N."/>
            <person name="Grimwood J."/>
            <person name="Hayes R.D."/>
            <person name="Graham S.W."/>
            <person name="Gunter L.E."/>
            <person name="McDaniel S.F."/>
            <person name="Hoernstein S.N.W."/>
            <person name="Larsson A."/>
            <person name="Li F.W."/>
            <person name="Perroud P.F."/>
            <person name="Phillips J."/>
            <person name="Ranjan P."/>
            <person name="Rokshar D.S."/>
            <person name="Rothfels C.J."/>
            <person name="Schneider L."/>
            <person name="Shu S."/>
            <person name="Stevenson D.W."/>
            <person name="Thummler F."/>
            <person name="Tillich M."/>
            <person name="Villarreal Aguilar J.C."/>
            <person name="Widiez T."/>
            <person name="Wong G.K."/>
            <person name="Wymore A."/>
            <person name="Zhang Y."/>
            <person name="Zimmer A.D."/>
            <person name="Quatrano R.S."/>
            <person name="Mayer K.F.X."/>
            <person name="Goodstein D."/>
            <person name="Casacuberta J.M."/>
            <person name="Vandepoele K."/>
            <person name="Reski R."/>
            <person name="Cuming A.C."/>
            <person name="Tuskan G.A."/>
            <person name="Maumus F."/>
            <person name="Salse J."/>
            <person name="Schmutz J."/>
            <person name="Rensing S.A."/>
        </authorList>
    </citation>
    <scope>NUCLEOTIDE SEQUENCE [LARGE SCALE GENOMIC DNA]</scope>
    <source>
        <strain evidence="9 10">cv. Gransden 2004</strain>
    </source>
</reference>
<evidence type="ECO:0000313" key="9">
    <source>
        <dbReference type="EnsemblPlants" id="Pp3c15_25690V3.1"/>
    </source>
</evidence>
<feature type="region of interest" description="Disordered" evidence="4">
    <location>
        <begin position="1076"/>
        <end position="1104"/>
    </location>
</feature>
<reference evidence="8 10" key="1">
    <citation type="journal article" date="2008" name="Science">
        <title>The Physcomitrella genome reveals evolutionary insights into the conquest of land by plants.</title>
        <authorList>
            <person name="Rensing S."/>
            <person name="Lang D."/>
            <person name="Zimmer A."/>
            <person name="Terry A."/>
            <person name="Salamov A."/>
            <person name="Shapiro H."/>
            <person name="Nishiyama T."/>
            <person name="Perroud P.-F."/>
            <person name="Lindquist E."/>
            <person name="Kamisugi Y."/>
            <person name="Tanahashi T."/>
            <person name="Sakakibara K."/>
            <person name="Fujita T."/>
            <person name="Oishi K."/>
            <person name="Shin-I T."/>
            <person name="Kuroki Y."/>
            <person name="Toyoda A."/>
            <person name="Suzuki Y."/>
            <person name="Hashimoto A."/>
            <person name="Yamaguchi K."/>
            <person name="Sugano A."/>
            <person name="Kohara Y."/>
            <person name="Fujiyama A."/>
            <person name="Anterola A."/>
            <person name="Aoki S."/>
            <person name="Ashton N."/>
            <person name="Barbazuk W.B."/>
            <person name="Barker E."/>
            <person name="Bennetzen J."/>
            <person name="Bezanilla M."/>
            <person name="Blankenship R."/>
            <person name="Cho S.H."/>
            <person name="Dutcher S."/>
            <person name="Estelle M."/>
            <person name="Fawcett J.A."/>
            <person name="Gundlach H."/>
            <person name="Hanada K."/>
            <person name="Heyl A."/>
            <person name="Hicks K.A."/>
            <person name="Hugh J."/>
            <person name="Lohr M."/>
            <person name="Mayer K."/>
            <person name="Melkozernov A."/>
            <person name="Murata T."/>
            <person name="Nelson D."/>
            <person name="Pils B."/>
            <person name="Prigge M."/>
            <person name="Reiss B."/>
            <person name="Renner T."/>
            <person name="Rombauts S."/>
            <person name="Rushton P."/>
            <person name="Sanderfoot A."/>
            <person name="Schween G."/>
            <person name="Shiu S.-H."/>
            <person name="Stueber K."/>
            <person name="Theodoulou F.L."/>
            <person name="Tu H."/>
            <person name="Van de Peer Y."/>
            <person name="Verrier P.J."/>
            <person name="Waters E."/>
            <person name="Wood A."/>
            <person name="Yang L."/>
            <person name="Cove D."/>
            <person name="Cuming A."/>
            <person name="Hasebe M."/>
            <person name="Lucas S."/>
            <person name="Mishler D.B."/>
            <person name="Reski R."/>
            <person name="Grigoriev I."/>
            <person name="Quatrano R.S."/>
            <person name="Boore J.L."/>
        </authorList>
    </citation>
    <scope>NUCLEOTIDE SEQUENCE [LARGE SCALE GENOMIC DNA]</scope>
    <source>
        <strain evidence="9 10">cv. Gransden 2004</strain>
    </source>
</reference>
<dbReference type="PaxDb" id="3218-PP1S253_31V6.1"/>
<evidence type="ECO:0000256" key="3">
    <source>
        <dbReference type="ARBA" id="ARBA00023055"/>
    </source>
</evidence>
<dbReference type="Pfam" id="PF25036">
    <property type="entry name" value="VPS13_VAB"/>
    <property type="match status" value="2"/>
</dbReference>
<keyword evidence="3" id="KW-0445">Lipid transport</keyword>
<dbReference type="Pfam" id="PF12624">
    <property type="entry name" value="VPS13_N"/>
    <property type="match status" value="1"/>
</dbReference>
<evidence type="ECO:0000256" key="4">
    <source>
        <dbReference type="SAM" id="MobiDB-lite"/>
    </source>
</evidence>
<organism evidence="8">
    <name type="scientific">Physcomitrium patens</name>
    <name type="common">Spreading-leaved earth moss</name>
    <name type="synonym">Physcomitrella patens</name>
    <dbReference type="NCBI Taxonomy" id="3218"/>
    <lineage>
        <taxon>Eukaryota</taxon>
        <taxon>Viridiplantae</taxon>
        <taxon>Streptophyta</taxon>
        <taxon>Embryophyta</taxon>
        <taxon>Bryophyta</taxon>
        <taxon>Bryophytina</taxon>
        <taxon>Bryopsida</taxon>
        <taxon>Funariidae</taxon>
        <taxon>Funariales</taxon>
        <taxon>Funariaceae</taxon>
        <taxon>Physcomitrium</taxon>
    </lineage>
</organism>
<accession>A0A2K1JEK3</accession>
<evidence type="ECO:0000313" key="8">
    <source>
        <dbReference type="EMBL" id="PNR39950.1"/>
    </source>
</evidence>
<dbReference type="Gramene" id="Pp3c15_25690V3.4">
    <property type="protein sequence ID" value="Pp3c15_25690V3.4"/>
    <property type="gene ID" value="Pp3c15_25690"/>
</dbReference>
<proteinExistence type="inferred from homology"/>
<dbReference type="InterPro" id="IPR026847">
    <property type="entry name" value="VPS13"/>
</dbReference>
<keyword evidence="10" id="KW-1185">Reference proteome</keyword>
<dbReference type="InterPro" id="IPR056748">
    <property type="entry name" value="VPS13-like_C"/>
</dbReference>
<dbReference type="GO" id="GO:0045053">
    <property type="term" value="P:protein retention in Golgi apparatus"/>
    <property type="evidence" value="ECO:0000318"/>
    <property type="project" value="GO_Central"/>
</dbReference>
<evidence type="ECO:0000256" key="1">
    <source>
        <dbReference type="ARBA" id="ARBA00006545"/>
    </source>
</evidence>
<dbReference type="GeneID" id="112292659"/>
<feature type="domain" description="Chorein N-terminal" evidence="5">
    <location>
        <begin position="1"/>
        <end position="899"/>
    </location>
</feature>